<dbReference type="Gene3D" id="3.20.20.450">
    <property type="entry name" value="EAL domain"/>
    <property type="match status" value="1"/>
</dbReference>
<proteinExistence type="predicted"/>
<dbReference type="PANTHER" id="PTHR33121">
    <property type="entry name" value="CYCLIC DI-GMP PHOSPHODIESTERASE PDEF"/>
    <property type="match status" value="1"/>
</dbReference>
<sequence length="134" mass="14912">MHDEALGIEVLKTLKRVGYKIAVDDYGIGQSSLSKLKILPVDELKIDMSFIRYLDTSTKDQKIVWSTIHLAHALGLKVVAEGVENTACYELLKKMDCDSVQGYLISKPRDANDLVAWLGENNATYSAPADFNIH</sequence>
<dbReference type="AlphaFoldDB" id="A0A1E3GUF4"/>
<gene>
    <name evidence="2" type="primary">cph2_2</name>
    <name evidence="2" type="ORF">A9E74_01110</name>
</gene>
<keyword evidence="3" id="KW-1185">Reference proteome</keyword>
<dbReference type="SUPFAM" id="SSF141868">
    <property type="entry name" value="EAL domain-like"/>
    <property type="match status" value="1"/>
</dbReference>
<accession>A0A1E3GUF4</accession>
<comment type="caution">
    <text evidence="2">The sequence shown here is derived from an EMBL/GenBank/DDBJ whole genome shotgun (WGS) entry which is preliminary data.</text>
</comment>
<dbReference type="EMBL" id="MCRI01000008">
    <property type="protein sequence ID" value="ODN67206.1"/>
    <property type="molecule type" value="Genomic_DNA"/>
</dbReference>
<dbReference type="PATRIC" id="fig|291169.3.peg.1114"/>
<dbReference type="GO" id="GO:0071111">
    <property type="term" value="F:cyclic-guanylate-specific phosphodiesterase activity"/>
    <property type="evidence" value="ECO:0007669"/>
    <property type="project" value="InterPro"/>
</dbReference>
<dbReference type="InterPro" id="IPR001633">
    <property type="entry name" value="EAL_dom"/>
</dbReference>
<organism evidence="2 3">
    <name type="scientific">Methylophaga muralis</name>
    <dbReference type="NCBI Taxonomy" id="291169"/>
    <lineage>
        <taxon>Bacteria</taxon>
        <taxon>Pseudomonadati</taxon>
        <taxon>Pseudomonadota</taxon>
        <taxon>Gammaproteobacteria</taxon>
        <taxon>Thiotrichales</taxon>
        <taxon>Piscirickettsiaceae</taxon>
        <taxon>Methylophaga</taxon>
    </lineage>
</organism>
<feature type="domain" description="EAL" evidence="1">
    <location>
        <begin position="1"/>
        <end position="122"/>
    </location>
</feature>
<evidence type="ECO:0000259" key="1">
    <source>
        <dbReference type="PROSITE" id="PS50883"/>
    </source>
</evidence>
<dbReference type="PROSITE" id="PS50883">
    <property type="entry name" value="EAL"/>
    <property type="match status" value="1"/>
</dbReference>
<protein>
    <submittedName>
        <fullName evidence="2">Phytochrome-like protein cph2</fullName>
    </submittedName>
</protein>
<dbReference type="SMART" id="SM00052">
    <property type="entry name" value="EAL"/>
    <property type="match status" value="1"/>
</dbReference>
<dbReference type="Proteomes" id="UP000094379">
    <property type="component" value="Unassembled WGS sequence"/>
</dbReference>
<evidence type="ECO:0000313" key="3">
    <source>
        <dbReference type="Proteomes" id="UP000094379"/>
    </source>
</evidence>
<dbReference type="InterPro" id="IPR035919">
    <property type="entry name" value="EAL_sf"/>
</dbReference>
<dbReference type="STRING" id="291169.A9E74_01110"/>
<dbReference type="InterPro" id="IPR050706">
    <property type="entry name" value="Cyclic-di-GMP_PDE-like"/>
</dbReference>
<dbReference type="CDD" id="cd01948">
    <property type="entry name" value="EAL"/>
    <property type="match status" value="1"/>
</dbReference>
<dbReference type="PANTHER" id="PTHR33121:SF71">
    <property type="entry name" value="OXYGEN SENSOR PROTEIN DOSP"/>
    <property type="match status" value="1"/>
</dbReference>
<name>A0A1E3GUF4_9GAMM</name>
<evidence type="ECO:0000313" key="2">
    <source>
        <dbReference type="EMBL" id="ODN67206.1"/>
    </source>
</evidence>
<dbReference type="Pfam" id="PF00563">
    <property type="entry name" value="EAL"/>
    <property type="match status" value="1"/>
</dbReference>
<reference evidence="2 3" key="1">
    <citation type="submission" date="2016-07" db="EMBL/GenBank/DDBJ databases">
        <title>Draft Genome Sequence of Methylophaga muralis Bur 1.</title>
        <authorList>
            <person name="Vasilenko O.V."/>
            <person name="Doronina N.V."/>
            <person name="Shmareva M.N."/>
            <person name="Tarlachkov S.V."/>
            <person name="Mustakhimov I."/>
            <person name="Trotsenko Y.A."/>
        </authorList>
    </citation>
    <scope>NUCLEOTIDE SEQUENCE [LARGE SCALE GENOMIC DNA]</scope>
    <source>
        <strain evidence="2 3">Bur 1</strain>
    </source>
</reference>